<protein>
    <submittedName>
        <fullName evidence="4">Inter-alpha-trypsin inhibitor heavy chain H3-like isoform X8</fullName>
    </submittedName>
</protein>
<proteinExistence type="predicted"/>
<evidence type="ECO:0000259" key="2">
    <source>
        <dbReference type="PROSITE" id="PS51468"/>
    </source>
</evidence>
<sequence length="842" mass="94400">MAYRNNWSSTYLVVFVTLYTLINVYCVLGDRETKVIESYHVKSDIRFRFATTQMSSVVRNKAEMAQEIAFDVALPEEAFIVSFSMFIDGKNYDGEVKEKAKAKEEYQSAVNMGQSAGLISQAPRHSNTFTVSVNVAAGSAVNFTLVYQELLQRKHGMYEYEINVKPGQAVEDFLIEVYIQETSKLKFVKTPALRNDSLVYNTVEVQNVLIVEERPTPETSHIVFKPNIKQQGDKGISAQFVVQYDVEHKPKGEILVVDGYFIHFFAPDLPPIPKDILFVLDVSSSMYGNKINQLKTAISVILKDLQPQDRFNIIKFSSGVTKWRDELVSVEEGTIKEAQYFVQQLSASGMTNINDALLTAVNDLKVTRSKHRVSMIFFLTDGSPTMGEMNKDKIAANVAGFSFPIFGLAFGHEADFNLMKTISIQSFGFARKIYEASDAALQVSGLYKEISAVSIKDATISYLPSIVDELTVTENNFPVIFKDSEVVVSGKLAQNTKNMEIVIKGIQQSGEISLVLNEVDYNSFILKDNVNPFFTLPRDFSGIVEKMWAFITIKQLLKEKEKNSSAMEEIDKKIIQMSLKYKFVTPLTAMIVKKPNEENPSVSSLEAGDHRFMSPDALSQMQGGYLQPISSRLMFSRAHAHGNLVEKTAKKMNKKKTGTDKSNRQFTDNPLPVFTVHSGKFSLCLVPKKLNLGTYRLLTLSNGTFVDLGLVCGKKQCSLSSKQTMSTGKQNVTLNLVNKEVAGWNFTASWHFGVYNTSDVLNINGEGISIKLSWNVNGVSKYYNLEIKVDPSQKYTGLVGDLLNPSAKEMKKLKKGRHSACKNVQYSKVIKNKMARKYFQKS</sequence>
<feature type="domain" description="VIT" evidence="2">
    <location>
        <begin position="20"/>
        <end position="149"/>
    </location>
</feature>
<dbReference type="PROSITE" id="PS50234">
    <property type="entry name" value="VWFA"/>
    <property type="match status" value="1"/>
</dbReference>
<name>A0A9W3AYQ1_BIOGL</name>
<dbReference type="Proteomes" id="UP001165740">
    <property type="component" value="Chromosome 7"/>
</dbReference>
<dbReference type="Pfam" id="PF13768">
    <property type="entry name" value="VWA_3"/>
    <property type="match status" value="1"/>
</dbReference>
<dbReference type="SMART" id="SM00327">
    <property type="entry name" value="VWA"/>
    <property type="match status" value="1"/>
</dbReference>
<evidence type="ECO:0000259" key="1">
    <source>
        <dbReference type="PROSITE" id="PS50234"/>
    </source>
</evidence>
<dbReference type="Gene3D" id="3.40.50.410">
    <property type="entry name" value="von Willebrand factor, type A domain"/>
    <property type="match status" value="1"/>
</dbReference>
<dbReference type="PANTHER" id="PTHR10338:SF108">
    <property type="entry name" value="INTER-ALPHA-TRYPSIN INHIBITOR HEAVY CHAIN H4-LIKE PROTEIN"/>
    <property type="match status" value="1"/>
</dbReference>
<dbReference type="PANTHER" id="PTHR10338">
    <property type="entry name" value="INTER-ALPHA-TRYPSIN INHIBITOR HEAVY CHAIN FAMILY MEMBER"/>
    <property type="match status" value="1"/>
</dbReference>
<dbReference type="PROSITE" id="PS51468">
    <property type="entry name" value="VIT"/>
    <property type="match status" value="1"/>
</dbReference>
<dbReference type="AlphaFoldDB" id="A0A9W3AYQ1"/>
<gene>
    <name evidence="4" type="primary">LOC106068792</name>
</gene>
<dbReference type="SMART" id="SM00609">
    <property type="entry name" value="VIT"/>
    <property type="match status" value="1"/>
</dbReference>
<evidence type="ECO:0000313" key="4">
    <source>
        <dbReference type="RefSeq" id="XP_055892342.1"/>
    </source>
</evidence>
<keyword evidence="3" id="KW-1185">Reference proteome</keyword>
<dbReference type="InterPro" id="IPR002035">
    <property type="entry name" value="VWF_A"/>
</dbReference>
<dbReference type="InterPro" id="IPR013694">
    <property type="entry name" value="VIT"/>
</dbReference>
<dbReference type="InterPro" id="IPR036465">
    <property type="entry name" value="vWFA_dom_sf"/>
</dbReference>
<reference evidence="4" key="1">
    <citation type="submission" date="2025-08" db="UniProtKB">
        <authorList>
            <consortium name="RefSeq"/>
        </authorList>
    </citation>
    <scope>IDENTIFICATION</scope>
</reference>
<organism evidence="3 4">
    <name type="scientific">Biomphalaria glabrata</name>
    <name type="common">Bloodfluke planorb</name>
    <name type="synonym">Freshwater snail</name>
    <dbReference type="NCBI Taxonomy" id="6526"/>
    <lineage>
        <taxon>Eukaryota</taxon>
        <taxon>Metazoa</taxon>
        <taxon>Spiralia</taxon>
        <taxon>Lophotrochozoa</taxon>
        <taxon>Mollusca</taxon>
        <taxon>Gastropoda</taxon>
        <taxon>Heterobranchia</taxon>
        <taxon>Euthyneura</taxon>
        <taxon>Panpulmonata</taxon>
        <taxon>Hygrophila</taxon>
        <taxon>Lymnaeoidea</taxon>
        <taxon>Planorbidae</taxon>
        <taxon>Biomphalaria</taxon>
    </lineage>
</organism>
<accession>A0A9W3AYQ1</accession>
<feature type="domain" description="VWFA" evidence="1">
    <location>
        <begin position="275"/>
        <end position="450"/>
    </location>
</feature>
<dbReference type="Pfam" id="PF08487">
    <property type="entry name" value="VIT"/>
    <property type="match status" value="1"/>
</dbReference>
<dbReference type="InterPro" id="IPR050934">
    <property type="entry name" value="ITIH"/>
</dbReference>
<dbReference type="RefSeq" id="XP_055892342.1">
    <property type="nucleotide sequence ID" value="XM_056036367.1"/>
</dbReference>
<dbReference type="GeneID" id="106068792"/>
<evidence type="ECO:0000313" key="3">
    <source>
        <dbReference type="Proteomes" id="UP001165740"/>
    </source>
</evidence>
<dbReference type="SUPFAM" id="SSF53300">
    <property type="entry name" value="vWA-like"/>
    <property type="match status" value="1"/>
</dbReference>